<keyword evidence="9" id="KW-1185">Reference proteome</keyword>
<dbReference type="AlphaFoldDB" id="A0A835BES7"/>
<dbReference type="InterPro" id="IPR046959">
    <property type="entry name" value="PRK1-6/SRF4-like"/>
</dbReference>
<evidence type="ECO:0000313" key="8">
    <source>
        <dbReference type="EMBL" id="KAF8687131.1"/>
    </source>
</evidence>
<feature type="region of interest" description="Disordered" evidence="6">
    <location>
        <begin position="747"/>
        <end position="770"/>
    </location>
</feature>
<dbReference type="InterPro" id="IPR001611">
    <property type="entry name" value="Leu-rich_rpt"/>
</dbReference>
<name>A0A835BES7_9POAL</name>
<evidence type="ECO:0000259" key="7">
    <source>
        <dbReference type="Pfam" id="PF08263"/>
    </source>
</evidence>
<dbReference type="Gene3D" id="3.80.10.10">
    <property type="entry name" value="Ribonuclease Inhibitor"/>
    <property type="match status" value="2"/>
</dbReference>
<evidence type="ECO:0000256" key="1">
    <source>
        <dbReference type="ARBA" id="ARBA00004370"/>
    </source>
</evidence>
<evidence type="ECO:0000256" key="3">
    <source>
        <dbReference type="ARBA" id="ARBA00022729"/>
    </source>
</evidence>
<feature type="region of interest" description="Disordered" evidence="6">
    <location>
        <begin position="522"/>
        <end position="573"/>
    </location>
</feature>
<dbReference type="Gene3D" id="1.10.510.10">
    <property type="entry name" value="Transferase(Phosphotransferase) domain 1"/>
    <property type="match status" value="1"/>
</dbReference>
<evidence type="ECO:0000256" key="5">
    <source>
        <dbReference type="ARBA" id="ARBA00023180"/>
    </source>
</evidence>
<sequence>MDLVILSAAPAAPSSHPVDDVATRRSVQVRVKCPFPAPPADDGDLGTTAGRRSTSRFPIIAAVDTERARATWDPARGPRHPSLRPAAQRRGGAWNLIPGGRSKRFFFFLARTRPFREFCRRGVPRLPSFFHTTTPPTRRTSSHAIVAAAAAANQTSLTSSATRLAPPLPPVSIHLKFLLLGSPDPRGEAAELPIDKRSTSLAVGSTRPLCVSGGGRGGLEEDMVAAYLAPAAAMEARRGGGAASGWAAALWLWLLLLGTASLCGGAAGLNADGTLLMSFRAAITSDPLGVLSGWSYDAAEPCDWNGVPDTVNLTSSYDGGGGGGAKLHGGGGVERRSGHQRVAGGGDGLGAIEHLQHLDLAGNALAGALPATLLNATELRVLSLAGNHISGDLPDAAGAYARGLQELNLSGNALTGHLPASLCRLPSLAVLGLADNNLTGELPIGGLGVLELVDLSNNSFKWLLPVGLRRGPPTSTQHFLPTELATVVPANATVDMSKNNFTGAIPEAGMFAAQSPEAYEGNPGLCGPPVKQTCSIPSSLSNPPNAPTRRRRSRRSPRTPPQQQAPHGEDNNKLSPAAIVAIVVGDIAGVGLLFMLKKRRQRREEEDSPPPSMQQKSMRAIDGGVKTLDLAGAKEDKASTSMGCCGIGRRNDGSDSSEFSVGRRGAQEARKPHRPEHPAGPWKQEAQPAAAPAPATLVTVDGDGELEMETLLKASAYILGATGSSIVYKAVLADGTALAVRRIGESGGGRQAQGLRSAGPRRGTVPTPKHPPAARLLLGRRRELLIHDYAPMASLANIAAVWVVVAAAPEPGVAGYGSPAARRACTANLKPSNILLSADMEPWIGDLGLDRLLSGEASATALAHRRGCSVANDQCTQTSSLPDLSQMPAPARAPCGSASAVGGGGDVIGGQPVANLRPTAKWDVYAFGMVLLELLSGRVYSEVELCQWHAGLVVAEEHGRVLRMADPTLRGEADGREDALLACFRLAFSCCAMAPGKRPAMRDAVVVLERTAMAGPPPRVGRLRPPPFLDGFAITARQAPSGHRCPACTDATKMVAPAVPVHVCSESCFASRAPQCSFSYSFDWMIHGAVAIAVLDLEVDHHGRRAIPSSTRAVSAGGGRVFLPAGPRGT</sequence>
<evidence type="ECO:0000256" key="6">
    <source>
        <dbReference type="SAM" id="MobiDB-lite"/>
    </source>
</evidence>
<gene>
    <name evidence="8" type="ORF">HU200_042795</name>
</gene>
<protein>
    <recommendedName>
        <fullName evidence="7">Leucine-rich repeat-containing N-terminal plant-type domain-containing protein</fullName>
    </recommendedName>
</protein>
<evidence type="ECO:0000313" key="9">
    <source>
        <dbReference type="Proteomes" id="UP000636709"/>
    </source>
</evidence>
<keyword evidence="5" id="KW-0325">Glycoprotein</keyword>
<dbReference type="PANTHER" id="PTHR48007">
    <property type="entry name" value="LEUCINE-RICH REPEAT RECEPTOR-LIKE PROTEIN KINASE PXC1"/>
    <property type="match status" value="1"/>
</dbReference>
<dbReference type="Pfam" id="PF08263">
    <property type="entry name" value="LRRNT_2"/>
    <property type="match status" value="1"/>
</dbReference>
<dbReference type="EMBL" id="JACEFO010002056">
    <property type="protein sequence ID" value="KAF8687131.1"/>
    <property type="molecule type" value="Genomic_DNA"/>
</dbReference>
<comment type="subcellular location">
    <subcellularLocation>
        <location evidence="1">Membrane</location>
    </subcellularLocation>
</comment>
<dbReference type="InterPro" id="IPR032675">
    <property type="entry name" value="LRR_dom_sf"/>
</dbReference>
<organism evidence="8 9">
    <name type="scientific">Digitaria exilis</name>
    <dbReference type="NCBI Taxonomy" id="1010633"/>
    <lineage>
        <taxon>Eukaryota</taxon>
        <taxon>Viridiplantae</taxon>
        <taxon>Streptophyta</taxon>
        <taxon>Embryophyta</taxon>
        <taxon>Tracheophyta</taxon>
        <taxon>Spermatophyta</taxon>
        <taxon>Magnoliopsida</taxon>
        <taxon>Liliopsida</taxon>
        <taxon>Poales</taxon>
        <taxon>Poaceae</taxon>
        <taxon>PACMAD clade</taxon>
        <taxon>Panicoideae</taxon>
        <taxon>Panicodae</taxon>
        <taxon>Paniceae</taxon>
        <taxon>Anthephorinae</taxon>
        <taxon>Digitaria</taxon>
    </lineage>
</organism>
<keyword evidence="3" id="KW-0732">Signal</keyword>
<evidence type="ECO:0000256" key="4">
    <source>
        <dbReference type="ARBA" id="ARBA00022737"/>
    </source>
</evidence>
<evidence type="ECO:0000256" key="2">
    <source>
        <dbReference type="ARBA" id="ARBA00022614"/>
    </source>
</evidence>
<dbReference type="PANTHER" id="PTHR48007:SF47">
    <property type="entry name" value="PROTEIN KINASE DOMAIN-CONTAINING PROTEIN"/>
    <property type="match status" value="1"/>
</dbReference>
<comment type="caution">
    <text evidence="8">The sequence shown here is derived from an EMBL/GenBank/DDBJ whole genome shotgun (WGS) entry which is preliminary data.</text>
</comment>
<dbReference type="OrthoDB" id="346907at2759"/>
<dbReference type="Pfam" id="PF13855">
    <property type="entry name" value="LRR_8"/>
    <property type="match status" value="1"/>
</dbReference>
<dbReference type="InterPro" id="IPR013210">
    <property type="entry name" value="LRR_N_plant-typ"/>
</dbReference>
<dbReference type="FunFam" id="3.80.10.10:FF:000041">
    <property type="entry name" value="LRR receptor-like serine/threonine-protein kinase ERECTA"/>
    <property type="match status" value="1"/>
</dbReference>
<dbReference type="SUPFAM" id="SSF52058">
    <property type="entry name" value="L domain-like"/>
    <property type="match status" value="1"/>
</dbReference>
<feature type="region of interest" description="Disordered" evidence="6">
    <location>
        <begin position="644"/>
        <end position="693"/>
    </location>
</feature>
<reference evidence="8" key="1">
    <citation type="submission" date="2020-07" db="EMBL/GenBank/DDBJ databases">
        <title>Genome sequence and genetic diversity analysis of an under-domesticated orphan crop, white fonio (Digitaria exilis).</title>
        <authorList>
            <person name="Bennetzen J.L."/>
            <person name="Chen S."/>
            <person name="Ma X."/>
            <person name="Wang X."/>
            <person name="Yssel A.E.J."/>
            <person name="Chaluvadi S.R."/>
            <person name="Johnson M."/>
            <person name="Gangashetty P."/>
            <person name="Hamidou F."/>
            <person name="Sanogo M.D."/>
            <person name="Zwaenepoel A."/>
            <person name="Wallace J."/>
            <person name="Van De Peer Y."/>
            <person name="Van Deynze A."/>
        </authorList>
    </citation>
    <scope>NUCLEOTIDE SEQUENCE</scope>
    <source>
        <tissue evidence="8">Leaves</tissue>
    </source>
</reference>
<dbReference type="Proteomes" id="UP000636709">
    <property type="component" value="Unassembled WGS sequence"/>
</dbReference>
<dbReference type="SUPFAM" id="SSF56112">
    <property type="entry name" value="Protein kinase-like (PK-like)"/>
    <property type="match status" value="1"/>
</dbReference>
<feature type="region of interest" description="Disordered" evidence="6">
    <location>
        <begin position="599"/>
        <end position="621"/>
    </location>
</feature>
<accession>A0A835BES7</accession>
<keyword evidence="2" id="KW-0433">Leucine-rich repeat</keyword>
<feature type="region of interest" description="Disordered" evidence="6">
    <location>
        <begin position="68"/>
        <end position="87"/>
    </location>
</feature>
<dbReference type="InterPro" id="IPR011009">
    <property type="entry name" value="Kinase-like_dom_sf"/>
</dbReference>
<proteinExistence type="predicted"/>
<feature type="compositionally biased region" description="Basic residues" evidence="6">
    <location>
        <begin position="548"/>
        <end position="557"/>
    </location>
</feature>
<dbReference type="GO" id="GO:0016020">
    <property type="term" value="C:membrane"/>
    <property type="evidence" value="ECO:0007669"/>
    <property type="project" value="UniProtKB-SubCell"/>
</dbReference>
<feature type="domain" description="Leucine-rich repeat-containing N-terminal plant-type" evidence="7">
    <location>
        <begin position="269"/>
        <end position="307"/>
    </location>
</feature>
<keyword evidence="4" id="KW-0677">Repeat</keyword>